<dbReference type="PANTHER" id="PTHR37042">
    <property type="entry name" value="OUTER MEMBRANE PROTEIN RV1973"/>
    <property type="match status" value="1"/>
</dbReference>
<name>A0ABN3PQV6_9ACTN</name>
<comment type="caution">
    <text evidence="3">The sequence shown here is derived from an EMBL/GenBank/DDBJ whole genome shotgun (WGS) entry which is preliminary data.</text>
</comment>
<evidence type="ECO:0008006" key="5">
    <source>
        <dbReference type="Google" id="ProtNLM"/>
    </source>
</evidence>
<proteinExistence type="predicted"/>
<dbReference type="PROSITE" id="PS51257">
    <property type="entry name" value="PROKAR_LIPOPROTEIN"/>
    <property type="match status" value="1"/>
</dbReference>
<sequence length="171" mass="18228">MRHLARPAGWVAVAAASVFLVLACWSLIQSGRGADVDRAKERDEVAQVAVKQLTTLNSMDAKLLDISMARWLEASTGELHDELKRDQITARATFARAGTTAIATVNGLAITALDTDRGDATLLASVRVRVTTGSGQDGSEQRKRYQVGMLRTPGGGWKIKSLIAIPAGGRS</sequence>
<evidence type="ECO:0000313" key="3">
    <source>
        <dbReference type="EMBL" id="GAA2598208.1"/>
    </source>
</evidence>
<evidence type="ECO:0000256" key="2">
    <source>
        <dbReference type="ARBA" id="ARBA00023136"/>
    </source>
</evidence>
<dbReference type="Proteomes" id="UP001501509">
    <property type="component" value="Unassembled WGS sequence"/>
</dbReference>
<evidence type="ECO:0000313" key="4">
    <source>
        <dbReference type="Proteomes" id="UP001501509"/>
    </source>
</evidence>
<gene>
    <name evidence="3" type="ORF">GCM10010411_34670</name>
</gene>
<organism evidence="3 4">
    <name type="scientific">Actinomadura fulvescens</name>
    <dbReference type="NCBI Taxonomy" id="46160"/>
    <lineage>
        <taxon>Bacteria</taxon>
        <taxon>Bacillati</taxon>
        <taxon>Actinomycetota</taxon>
        <taxon>Actinomycetes</taxon>
        <taxon>Streptosporangiales</taxon>
        <taxon>Thermomonosporaceae</taxon>
        <taxon>Actinomadura</taxon>
    </lineage>
</organism>
<protein>
    <recommendedName>
        <fullName evidence="5">Mce-associated membrane protein</fullName>
    </recommendedName>
</protein>
<dbReference type="PANTHER" id="PTHR37042:SF4">
    <property type="entry name" value="OUTER MEMBRANE PROTEIN RV1973"/>
    <property type="match status" value="1"/>
</dbReference>
<keyword evidence="2" id="KW-0472">Membrane</keyword>
<evidence type="ECO:0000256" key="1">
    <source>
        <dbReference type="ARBA" id="ARBA00004370"/>
    </source>
</evidence>
<reference evidence="3 4" key="1">
    <citation type="journal article" date="2019" name="Int. J. Syst. Evol. Microbiol.">
        <title>The Global Catalogue of Microorganisms (GCM) 10K type strain sequencing project: providing services to taxonomists for standard genome sequencing and annotation.</title>
        <authorList>
            <consortium name="The Broad Institute Genomics Platform"/>
            <consortium name="The Broad Institute Genome Sequencing Center for Infectious Disease"/>
            <person name="Wu L."/>
            <person name="Ma J."/>
        </authorList>
    </citation>
    <scope>NUCLEOTIDE SEQUENCE [LARGE SCALE GENOMIC DNA]</scope>
    <source>
        <strain evidence="3 4">JCM 6833</strain>
    </source>
</reference>
<accession>A0ABN3PQV6</accession>
<dbReference type="RefSeq" id="WP_344542045.1">
    <property type="nucleotide sequence ID" value="NZ_BAAATD010000004.1"/>
</dbReference>
<comment type="subcellular location">
    <subcellularLocation>
        <location evidence="1">Membrane</location>
    </subcellularLocation>
</comment>
<keyword evidence="4" id="KW-1185">Reference proteome</keyword>
<dbReference type="EMBL" id="BAAATD010000004">
    <property type="protein sequence ID" value="GAA2598208.1"/>
    <property type="molecule type" value="Genomic_DNA"/>
</dbReference>